<dbReference type="AlphaFoldDB" id="A0A919PJ45"/>
<keyword evidence="9" id="KW-1185">Reference proteome</keyword>
<keyword evidence="3" id="KW-0731">Sigma factor</keyword>
<dbReference type="InterPro" id="IPR007627">
    <property type="entry name" value="RNA_pol_sigma70_r2"/>
</dbReference>
<evidence type="ECO:0000256" key="4">
    <source>
        <dbReference type="ARBA" id="ARBA00023163"/>
    </source>
</evidence>
<dbReference type="GO" id="GO:0016987">
    <property type="term" value="F:sigma factor activity"/>
    <property type="evidence" value="ECO:0007669"/>
    <property type="project" value="UniProtKB-KW"/>
</dbReference>
<evidence type="ECO:0000313" key="9">
    <source>
        <dbReference type="Proteomes" id="UP000660611"/>
    </source>
</evidence>
<feature type="domain" description="RNA polymerase sigma-70 region 2" evidence="6">
    <location>
        <begin position="16"/>
        <end position="81"/>
    </location>
</feature>
<dbReference type="EMBL" id="BONQ01000024">
    <property type="protein sequence ID" value="GIG43460.1"/>
    <property type="molecule type" value="Genomic_DNA"/>
</dbReference>
<proteinExistence type="inferred from homology"/>
<dbReference type="SUPFAM" id="SSF88946">
    <property type="entry name" value="Sigma2 domain of RNA polymerase sigma factors"/>
    <property type="match status" value="1"/>
</dbReference>
<dbReference type="InterPro" id="IPR013249">
    <property type="entry name" value="RNA_pol_sigma70_r4_t2"/>
</dbReference>
<feature type="region of interest" description="Disordered" evidence="5">
    <location>
        <begin position="95"/>
        <end position="119"/>
    </location>
</feature>
<keyword evidence="4" id="KW-0804">Transcription</keyword>
<sequence>MDPEGNLLIADGFTALYDEHARTLYRYCARRVGPDLAEDAVAQTFLVAYERRHSYAQDQPPLPWLFGIATNVLNRHRRDEVRGYRALARTGTDPLLAPAAQESHATRTEERTDAHRRSRKVARVLAKLPRRQRDVLLLFAVAELSYAEIAEALDLPVGTVQSALHRARTKLRKSLEDEDR</sequence>
<accession>A0A919PJ45</accession>
<dbReference type="GO" id="GO:0000428">
    <property type="term" value="C:DNA-directed RNA polymerase complex"/>
    <property type="evidence" value="ECO:0007669"/>
    <property type="project" value="UniProtKB-KW"/>
</dbReference>
<dbReference type="Proteomes" id="UP000660611">
    <property type="component" value="Unassembled WGS sequence"/>
</dbReference>
<dbReference type="GO" id="GO:0003677">
    <property type="term" value="F:DNA binding"/>
    <property type="evidence" value="ECO:0007669"/>
    <property type="project" value="InterPro"/>
</dbReference>
<evidence type="ECO:0000259" key="6">
    <source>
        <dbReference type="Pfam" id="PF04542"/>
    </source>
</evidence>
<dbReference type="Pfam" id="PF08281">
    <property type="entry name" value="Sigma70_r4_2"/>
    <property type="match status" value="1"/>
</dbReference>
<dbReference type="InterPro" id="IPR039425">
    <property type="entry name" value="RNA_pol_sigma-70-like"/>
</dbReference>
<name>A0A919PJ45_9ACTN</name>
<dbReference type="Gene3D" id="1.10.10.10">
    <property type="entry name" value="Winged helix-like DNA-binding domain superfamily/Winged helix DNA-binding domain"/>
    <property type="match status" value="1"/>
</dbReference>
<organism evidence="8 9">
    <name type="scientific">Dactylosporangium siamense</name>
    <dbReference type="NCBI Taxonomy" id="685454"/>
    <lineage>
        <taxon>Bacteria</taxon>
        <taxon>Bacillati</taxon>
        <taxon>Actinomycetota</taxon>
        <taxon>Actinomycetes</taxon>
        <taxon>Micromonosporales</taxon>
        <taxon>Micromonosporaceae</taxon>
        <taxon>Dactylosporangium</taxon>
    </lineage>
</organism>
<dbReference type="GO" id="GO:0006352">
    <property type="term" value="P:DNA-templated transcription initiation"/>
    <property type="evidence" value="ECO:0007669"/>
    <property type="project" value="InterPro"/>
</dbReference>
<dbReference type="CDD" id="cd06171">
    <property type="entry name" value="Sigma70_r4"/>
    <property type="match status" value="1"/>
</dbReference>
<evidence type="ECO:0000256" key="2">
    <source>
        <dbReference type="ARBA" id="ARBA00023015"/>
    </source>
</evidence>
<dbReference type="InterPro" id="IPR013324">
    <property type="entry name" value="RNA_pol_sigma_r3/r4-like"/>
</dbReference>
<dbReference type="SUPFAM" id="SSF88659">
    <property type="entry name" value="Sigma3 and sigma4 domains of RNA polymerase sigma factors"/>
    <property type="match status" value="1"/>
</dbReference>
<comment type="caution">
    <text evidence="8">The sequence shown here is derived from an EMBL/GenBank/DDBJ whole genome shotgun (WGS) entry which is preliminary data.</text>
</comment>
<protein>
    <submittedName>
        <fullName evidence="8">DNA-directed RNA polymerase sigma-70 factor</fullName>
    </submittedName>
</protein>
<dbReference type="InterPro" id="IPR014284">
    <property type="entry name" value="RNA_pol_sigma-70_dom"/>
</dbReference>
<dbReference type="InterPro" id="IPR036388">
    <property type="entry name" value="WH-like_DNA-bd_sf"/>
</dbReference>
<keyword evidence="8" id="KW-0240">DNA-directed RNA polymerase</keyword>
<dbReference type="PANTHER" id="PTHR43133">
    <property type="entry name" value="RNA POLYMERASE ECF-TYPE SIGMA FACTO"/>
    <property type="match status" value="1"/>
</dbReference>
<dbReference type="Gene3D" id="1.10.1740.10">
    <property type="match status" value="1"/>
</dbReference>
<comment type="similarity">
    <text evidence="1">Belongs to the sigma-70 factor family. ECF subfamily.</text>
</comment>
<keyword evidence="2" id="KW-0805">Transcription regulation</keyword>
<dbReference type="PANTHER" id="PTHR43133:SF25">
    <property type="entry name" value="RNA POLYMERASE SIGMA FACTOR RFAY-RELATED"/>
    <property type="match status" value="1"/>
</dbReference>
<reference evidence="8" key="1">
    <citation type="submission" date="2021-01" db="EMBL/GenBank/DDBJ databases">
        <title>Whole genome shotgun sequence of Dactylosporangium siamense NBRC 106093.</title>
        <authorList>
            <person name="Komaki H."/>
            <person name="Tamura T."/>
        </authorList>
    </citation>
    <scope>NUCLEOTIDE SEQUENCE</scope>
    <source>
        <strain evidence="8">NBRC 106093</strain>
    </source>
</reference>
<evidence type="ECO:0000256" key="5">
    <source>
        <dbReference type="SAM" id="MobiDB-lite"/>
    </source>
</evidence>
<evidence type="ECO:0000256" key="1">
    <source>
        <dbReference type="ARBA" id="ARBA00010641"/>
    </source>
</evidence>
<evidence type="ECO:0000256" key="3">
    <source>
        <dbReference type="ARBA" id="ARBA00023082"/>
    </source>
</evidence>
<feature type="compositionally biased region" description="Basic and acidic residues" evidence="5">
    <location>
        <begin position="104"/>
        <end position="115"/>
    </location>
</feature>
<dbReference type="InterPro" id="IPR013325">
    <property type="entry name" value="RNA_pol_sigma_r2"/>
</dbReference>
<feature type="domain" description="RNA polymerase sigma factor 70 region 4 type 2" evidence="7">
    <location>
        <begin position="119"/>
        <end position="171"/>
    </location>
</feature>
<evidence type="ECO:0000313" key="8">
    <source>
        <dbReference type="EMBL" id="GIG43460.1"/>
    </source>
</evidence>
<dbReference type="NCBIfam" id="TIGR02937">
    <property type="entry name" value="sigma70-ECF"/>
    <property type="match status" value="1"/>
</dbReference>
<dbReference type="RefSeq" id="WP_203845317.1">
    <property type="nucleotide sequence ID" value="NZ_BAAAVW010000004.1"/>
</dbReference>
<dbReference type="Pfam" id="PF04542">
    <property type="entry name" value="Sigma70_r2"/>
    <property type="match status" value="1"/>
</dbReference>
<gene>
    <name evidence="8" type="primary">rpoE_6</name>
    <name evidence="8" type="ORF">Dsi01nite_015010</name>
</gene>
<evidence type="ECO:0000259" key="7">
    <source>
        <dbReference type="Pfam" id="PF08281"/>
    </source>
</evidence>